<comment type="similarity">
    <text evidence="1 5">Belongs to the cytochrome P450 family.</text>
</comment>
<dbReference type="STRING" id="39947.A0A0P0VVJ1"/>
<dbReference type="SUPFAM" id="SSF48264">
    <property type="entry name" value="Cytochrome P450"/>
    <property type="match status" value="1"/>
</dbReference>
<evidence type="ECO:0000256" key="2">
    <source>
        <dbReference type="ARBA" id="ARBA00022692"/>
    </source>
</evidence>
<dbReference type="Pfam" id="PF00067">
    <property type="entry name" value="p450"/>
    <property type="match status" value="1"/>
</dbReference>
<keyword evidence="7" id="KW-1185">Reference proteome</keyword>
<dbReference type="AlphaFoldDB" id="A0A0P0VVJ1"/>
<dbReference type="PANTHER" id="PTHR47950">
    <property type="entry name" value="CYTOCHROME P450, FAMILY 76, SUBFAMILY C, POLYPEPTIDE 5-RELATED"/>
    <property type="match status" value="1"/>
</dbReference>
<keyword evidence="5" id="KW-0503">Monooxygenase</keyword>
<keyword evidence="5" id="KW-0560">Oxidoreductase</keyword>
<dbReference type="GO" id="GO:0016705">
    <property type="term" value="F:oxidoreductase activity, acting on paired donors, with incorporation or reduction of molecular oxygen"/>
    <property type="evidence" value="ECO:0007669"/>
    <property type="project" value="InterPro"/>
</dbReference>
<reference evidence="6 7" key="3">
    <citation type="journal article" date="2013" name="Rice">
        <title>Improvement of the Oryza sativa Nipponbare reference genome using next generation sequence and optical map data.</title>
        <authorList>
            <person name="Kawahara Y."/>
            <person name="de la Bastide M."/>
            <person name="Hamilton J.P."/>
            <person name="Kanamori H."/>
            <person name="McCombie W.R."/>
            <person name="Ouyang S."/>
            <person name="Schwartz D.C."/>
            <person name="Tanaka T."/>
            <person name="Wu J."/>
            <person name="Zhou S."/>
            <person name="Childs K.L."/>
            <person name="Davidson R.M."/>
            <person name="Lin H."/>
            <person name="Quesada-Ocampo L."/>
            <person name="Vaillancourt B."/>
            <person name="Sakai H."/>
            <person name="Lee S.S."/>
            <person name="Kim J."/>
            <person name="Numa H."/>
            <person name="Itoh T."/>
            <person name="Buell C.R."/>
            <person name="Matsumoto T."/>
        </authorList>
    </citation>
    <scope>NUCLEOTIDE SEQUENCE [LARGE SCALE GENOMIC DNA]</scope>
    <source>
        <strain evidence="7">cv. Nipponbare</strain>
    </source>
</reference>
<dbReference type="InterPro" id="IPR017972">
    <property type="entry name" value="Cyt_P450_CS"/>
</dbReference>
<dbReference type="FunCoup" id="A0A0P0VVJ1">
    <property type="interactions" value="219"/>
</dbReference>
<dbReference type="PRINTS" id="PR00463">
    <property type="entry name" value="EP450I"/>
</dbReference>
<sequence>MRKIKEEITNVIGTNAQIQEFDIARLPYLQAVVKETLRLRAVAPLVPRRAEATIEVQGFTIPKGTNVILNLWAINRDARAWNDPDKFMPERFIGNDINYLGQNFQFVPFGVGRRICLGLPLAQKVMYLVLGTLVHQFEWTLPEELKETGIDMTEKCGMVLCLANPLKVMAKKM</sequence>
<keyword evidence="4 5" id="KW-0408">Iron</keyword>
<dbReference type="PRINTS" id="PR00385">
    <property type="entry name" value="P450"/>
</dbReference>
<dbReference type="PANTHER" id="PTHR47950:SF44">
    <property type="entry name" value="CYTOCHROME P450, FAMILY 76, SUBFAMILY C, POLYPEPTIDE 5-RELATED"/>
    <property type="match status" value="1"/>
</dbReference>
<dbReference type="GO" id="GO:0004497">
    <property type="term" value="F:monooxygenase activity"/>
    <property type="evidence" value="ECO:0007669"/>
    <property type="project" value="UniProtKB-KW"/>
</dbReference>
<evidence type="ECO:0000313" key="7">
    <source>
        <dbReference type="Proteomes" id="UP000059680"/>
    </source>
</evidence>
<accession>A0A0P0VVJ1</accession>
<evidence type="ECO:0000256" key="4">
    <source>
        <dbReference type="PIRSR" id="PIRSR602401-1"/>
    </source>
</evidence>
<keyword evidence="4 5" id="KW-0479">Metal-binding</keyword>
<feature type="binding site" description="axial binding residue" evidence="4">
    <location>
        <position position="116"/>
    </location>
    <ligand>
        <name>heme</name>
        <dbReference type="ChEBI" id="CHEBI:30413"/>
    </ligand>
    <ligandPart>
        <name>Fe</name>
        <dbReference type="ChEBI" id="CHEBI:18248"/>
    </ligandPart>
</feature>
<keyword evidence="4 5" id="KW-0349">Heme</keyword>
<keyword evidence="3" id="KW-1133">Transmembrane helix</keyword>
<dbReference type="PaxDb" id="39947-A0A0P0VVJ1"/>
<organism evidence="6 7">
    <name type="scientific">Oryza sativa subsp. japonica</name>
    <name type="common">Rice</name>
    <dbReference type="NCBI Taxonomy" id="39947"/>
    <lineage>
        <taxon>Eukaryota</taxon>
        <taxon>Viridiplantae</taxon>
        <taxon>Streptophyta</taxon>
        <taxon>Embryophyta</taxon>
        <taxon>Tracheophyta</taxon>
        <taxon>Spermatophyta</taxon>
        <taxon>Magnoliopsida</taxon>
        <taxon>Liliopsida</taxon>
        <taxon>Poales</taxon>
        <taxon>Poaceae</taxon>
        <taxon>BOP clade</taxon>
        <taxon>Oryzoideae</taxon>
        <taxon>Oryzeae</taxon>
        <taxon>Oryzinae</taxon>
        <taxon>Oryza</taxon>
        <taxon>Oryza sativa</taxon>
    </lineage>
</organism>
<dbReference type="InterPro" id="IPR036396">
    <property type="entry name" value="Cyt_P450_sf"/>
</dbReference>
<comment type="cofactor">
    <cofactor evidence="4">
        <name>heme</name>
        <dbReference type="ChEBI" id="CHEBI:30413"/>
    </cofactor>
</comment>
<reference evidence="6 7" key="2">
    <citation type="journal article" date="2013" name="Plant Cell Physiol.">
        <title>Rice Annotation Project Database (RAP-DB): an integrative and interactive database for rice genomics.</title>
        <authorList>
            <person name="Sakai H."/>
            <person name="Lee S.S."/>
            <person name="Tanaka T."/>
            <person name="Numa H."/>
            <person name="Kim J."/>
            <person name="Kawahara Y."/>
            <person name="Wakimoto H."/>
            <person name="Yang C.C."/>
            <person name="Iwamoto M."/>
            <person name="Abe T."/>
            <person name="Yamada Y."/>
            <person name="Muto A."/>
            <person name="Inokuchi H."/>
            <person name="Ikemura T."/>
            <person name="Matsumoto T."/>
            <person name="Sasaki T."/>
            <person name="Itoh T."/>
        </authorList>
    </citation>
    <scope>NUCLEOTIDE SEQUENCE [LARGE SCALE GENOMIC DNA]</scope>
    <source>
        <strain evidence="7">cv. Nipponbare</strain>
    </source>
</reference>
<gene>
    <name evidence="6" type="ordered locus">Os03g0249600</name>
    <name evidence="6" type="ORF">OSNPB_030249600</name>
</gene>
<dbReference type="PROSITE" id="PS00086">
    <property type="entry name" value="CYTOCHROME_P450"/>
    <property type="match status" value="1"/>
</dbReference>
<dbReference type="SMR" id="A0A0P0VVJ1"/>
<proteinExistence type="inferred from homology"/>
<evidence type="ECO:0000256" key="5">
    <source>
        <dbReference type="RuleBase" id="RU000461"/>
    </source>
</evidence>
<protein>
    <submittedName>
        <fullName evidence="6">Os03g0249600 protein</fullName>
    </submittedName>
</protein>
<keyword evidence="3" id="KW-0472">Membrane</keyword>
<dbReference type="GO" id="GO:0005506">
    <property type="term" value="F:iron ion binding"/>
    <property type="evidence" value="ECO:0007669"/>
    <property type="project" value="InterPro"/>
</dbReference>
<dbReference type="InterPro" id="IPR002401">
    <property type="entry name" value="Cyt_P450_E_grp-I"/>
</dbReference>
<evidence type="ECO:0000256" key="1">
    <source>
        <dbReference type="ARBA" id="ARBA00010617"/>
    </source>
</evidence>
<name>A0A0P0VVJ1_ORYSJ</name>
<dbReference type="FunFam" id="1.10.630.10:FF:000256">
    <property type="entry name" value="Os03g0249600 protein"/>
    <property type="match status" value="1"/>
</dbReference>
<keyword evidence="2" id="KW-0812">Transmembrane</keyword>
<dbReference type="EMBL" id="AP014959">
    <property type="protein sequence ID" value="BAS83278.1"/>
    <property type="molecule type" value="Genomic_DNA"/>
</dbReference>
<evidence type="ECO:0000313" key="6">
    <source>
        <dbReference type="EMBL" id="BAS83278.1"/>
    </source>
</evidence>
<reference evidence="7" key="1">
    <citation type="journal article" date="2005" name="Nature">
        <title>The map-based sequence of the rice genome.</title>
        <authorList>
            <consortium name="International rice genome sequencing project (IRGSP)"/>
            <person name="Matsumoto T."/>
            <person name="Wu J."/>
            <person name="Kanamori H."/>
            <person name="Katayose Y."/>
            <person name="Fujisawa M."/>
            <person name="Namiki N."/>
            <person name="Mizuno H."/>
            <person name="Yamamoto K."/>
            <person name="Antonio B.A."/>
            <person name="Baba T."/>
            <person name="Sakata K."/>
            <person name="Nagamura Y."/>
            <person name="Aoki H."/>
            <person name="Arikawa K."/>
            <person name="Arita K."/>
            <person name="Bito T."/>
            <person name="Chiden Y."/>
            <person name="Fujitsuka N."/>
            <person name="Fukunaka R."/>
            <person name="Hamada M."/>
            <person name="Harada C."/>
            <person name="Hayashi A."/>
            <person name="Hijishita S."/>
            <person name="Honda M."/>
            <person name="Hosokawa S."/>
            <person name="Ichikawa Y."/>
            <person name="Idonuma A."/>
            <person name="Iijima M."/>
            <person name="Ikeda M."/>
            <person name="Ikeno M."/>
            <person name="Ito K."/>
            <person name="Ito S."/>
            <person name="Ito T."/>
            <person name="Ito Y."/>
            <person name="Ito Y."/>
            <person name="Iwabuchi A."/>
            <person name="Kamiya K."/>
            <person name="Karasawa W."/>
            <person name="Kurita K."/>
            <person name="Katagiri S."/>
            <person name="Kikuta A."/>
            <person name="Kobayashi H."/>
            <person name="Kobayashi N."/>
            <person name="Machita K."/>
            <person name="Maehara T."/>
            <person name="Masukawa M."/>
            <person name="Mizubayashi T."/>
            <person name="Mukai Y."/>
            <person name="Nagasaki H."/>
            <person name="Nagata Y."/>
            <person name="Naito S."/>
            <person name="Nakashima M."/>
            <person name="Nakama Y."/>
            <person name="Nakamichi Y."/>
            <person name="Nakamura M."/>
            <person name="Meguro A."/>
            <person name="Negishi M."/>
            <person name="Ohta I."/>
            <person name="Ohta T."/>
            <person name="Okamoto M."/>
            <person name="Ono N."/>
            <person name="Saji S."/>
            <person name="Sakaguchi M."/>
            <person name="Sakai K."/>
            <person name="Shibata M."/>
            <person name="Shimokawa T."/>
            <person name="Song J."/>
            <person name="Takazaki Y."/>
            <person name="Terasawa K."/>
            <person name="Tsugane M."/>
            <person name="Tsuji K."/>
            <person name="Ueda S."/>
            <person name="Waki K."/>
            <person name="Yamagata H."/>
            <person name="Yamamoto M."/>
            <person name="Yamamoto S."/>
            <person name="Yamane H."/>
            <person name="Yoshiki S."/>
            <person name="Yoshihara R."/>
            <person name="Yukawa K."/>
            <person name="Zhong H."/>
            <person name="Yano M."/>
            <person name="Yuan Q."/>
            <person name="Ouyang S."/>
            <person name="Liu J."/>
            <person name="Jones K.M."/>
            <person name="Gansberger K."/>
            <person name="Moffat K."/>
            <person name="Hill J."/>
            <person name="Bera J."/>
            <person name="Fadrosh D."/>
            <person name="Jin S."/>
            <person name="Johri S."/>
            <person name="Kim M."/>
            <person name="Overton L."/>
            <person name="Reardon M."/>
            <person name="Tsitrin T."/>
            <person name="Vuong H."/>
            <person name="Weaver B."/>
            <person name="Ciecko A."/>
            <person name="Tallon L."/>
            <person name="Jackson J."/>
            <person name="Pai G."/>
            <person name="Aken S.V."/>
            <person name="Utterback T."/>
            <person name="Reidmuller S."/>
            <person name="Feldblyum T."/>
            <person name="Hsiao J."/>
            <person name="Zismann V."/>
            <person name="Iobst S."/>
            <person name="de Vazeille A.R."/>
            <person name="Buell C.R."/>
            <person name="Ying K."/>
            <person name="Li Y."/>
            <person name="Lu T."/>
            <person name="Huang Y."/>
            <person name="Zhao Q."/>
            <person name="Feng Q."/>
            <person name="Zhang L."/>
            <person name="Zhu J."/>
            <person name="Weng Q."/>
            <person name="Mu J."/>
            <person name="Lu Y."/>
            <person name="Fan D."/>
            <person name="Liu Y."/>
            <person name="Guan J."/>
            <person name="Zhang Y."/>
            <person name="Yu S."/>
            <person name="Liu X."/>
            <person name="Zhang Y."/>
            <person name="Hong G."/>
            <person name="Han B."/>
            <person name="Choisne N."/>
            <person name="Demange N."/>
            <person name="Orjeda G."/>
            <person name="Samain S."/>
            <person name="Cattolico L."/>
            <person name="Pelletier E."/>
            <person name="Couloux A."/>
            <person name="Segurens B."/>
            <person name="Wincker P."/>
            <person name="D'Hont A."/>
            <person name="Scarpelli C."/>
            <person name="Weissenbach J."/>
            <person name="Salanoubat M."/>
            <person name="Quetier F."/>
            <person name="Yu Y."/>
            <person name="Kim H.R."/>
            <person name="Rambo T."/>
            <person name="Currie J."/>
            <person name="Collura K."/>
            <person name="Luo M."/>
            <person name="Yang T."/>
            <person name="Ammiraju J.S.S."/>
            <person name="Engler F."/>
            <person name="Soderlund C."/>
            <person name="Wing R.A."/>
            <person name="Palmer L.E."/>
            <person name="de la Bastide M."/>
            <person name="Spiegel L."/>
            <person name="Nascimento L."/>
            <person name="Zutavern T."/>
            <person name="O'Shaughnessy A."/>
            <person name="Dike S."/>
            <person name="Dedhia N."/>
            <person name="Preston R."/>
            <person name="Balija V."/>
            <person name="McCombie W.R."/>
            <person name="Chow T."/>
            <person name="Chen H."/>
            <person name="Chung M."/>
            <person name="Chen C."/>
            <person name="Shaw J."/>
            <person name="Wu H."/>
            <person name="Hsiao K."/>
            <person name="Chao Y."/>
            <person name="Chu M."/>
            <person name="Cheng C."/>
            <person name="Hour A."/>
            <person name="Lee P."/>
            <person name="Lin S."/>
            <person name="Lin Y."/>
            <person name="Liou J."/>
            <person name="Liu S."/>
            <person name="Hsing Y."/>
            <person name="Raghuvanshi S."/>
            <person name="Mohanty A."/>
            <person name="Bharti A.K."/>
            <person name="Gaur A."/>
            <person name="Gupta V."/>
            <person name="Kumar D."/>
            <person name="Ravi V."/>
            <person name="Vij S."/>
            <person name="Kapur A."/>
            <person name="Khurana P."/>
            <person name="Khurana P."/>
            <person name="Khurana J.P."/>
            <person name="Tyagi A.K."/>
            <person name="Gaikwad K."/>
            <person name="Singh A."/>
            <person name="Dalal V."/>
            <person name="Srivastava S."/>
            <person name="Dixit A."/>
            <person name="Pal A.K."/>
            <person name="Ghazi I.A."/>
            <person name="Yadav M."/>
            <person name="Pandit A."/>
            <person name="Bhargava A."/>
            <person name="Sureshbabu K."/>
            <person name="Batra K."/>
            <person name="Sharma T.R."/>
            <person name="Mohapatra T."/>
            <person name="Singh N.K."/>
            <person name="Messing J."/>
            <person name="Nelson A.B."/>
            <person name="Fuks G."/>
            <person name="Kavchok S."/>
            <person name="Keizer G."/>
            <person name="Linton E."/>
            <person name="Llaca V."/>
            <person name="Song R."/>
            <person name="Tanyolac B."/>
            <person name="Young S."/>
            <person name="Ho-Il K."/>
            <person name="Hahn J.H."/>
            <person name="Sangsakoo G."/>
            <person name="Vanavichit A."/>
            <person name="de Mattos Luiz.A.T."/>
            <person name="Zimmer P.D."/>
            <person name="Malone G."/>
            <person name="Dellagostin O."/>
            <person name="de Oliveira A.C."/>
            <person name="Bevan M."/>
            <person name="Bancroft I."/>
            <person name="Minx P."/>
            <person name="Cordum H."/>
            <person name="Wilson R."/>
            <person name="Cheng Z."/>
            <person name="Jin W."/>
            <person name="Jiang J."/>
            <person name="Leong S.A."/>
            <person name="Iwama H."/>
            <person name="Gojobori T."/>
            <person name="Itoh T."/>
            <person name="Niimura Y."/>
            <person name="Fujii Y."/>
            <person name="Habara T."/>
            <person name="Sakai H."/>
            <person name="Sato Y."/>
            <person name="Wilson G."/>
            <person name="Kumar K."/>
            <person name="McCouch S."/>
            <person name="Juretic N."/>
            <person name="Hoen D."/>
            <person name="Wright S."/>
            <person name="Bruskiewich R."/>
            <person name="Bureau T."/>
            <person name="Miyao A."/>
            <person name="Hirochika H."/>
            <person name="Nishikawa T."/>
            <person name="Kadowaki K."/>
            <person name="Sugiura M."/>
            <person name="Burr B."/>
            <person name="Sasaki T."/>
        </authorList>
    </citation>
    <scope>NUCLEOTIDE SEQUENCE [LARGE SCALE GENOMIC DNA]</scope>
    <source>
        <strain evidence="7">cv. Nipponbare</strain>
    </source>
</reference>
<dbReference type="Proteomes" id="UP000059680">
    <property type="component" value="Chromosome 3"/>
</dbReference>
<dbReference type="Gene3D" id="1.10.630.10">
    <property type="entry name" value="Cytochrome P450"/>
    <property type="match status" value="1"/>
</dbReference>
<dbReference type="InterPro" id="IPR001128">
    <property type="entry name" value="Cyt_P450"/>
</dbReference>
<dbReference type="GO" id="GO:0020037">
    <property type="term" value="F:heme binding"/>
    <property type="evidence" value="ECO:0007669"/>
    <property type="project" value="InterPro"/>
</dbReference>
<dbReference type="InParanoid" id="A0A0P0VVJ1"/>
<evidence type="ECO:0000256" key="3">
    <source>
        <dbReference type="ARBA" id="ARBA00022989"/>
    </source>
</evidence>